<dbReference type="Pfam" id="PF02205">
    <property type="entry name" value="WH2"/>
    <property type="match status" value="1"/>
</dbReference>
<proteinExistence type="predicted"/>
<accession>A0A8K0K8V8</accession>
<evidence type="ECO:0000259" key="3">
    <source>
        <dbReference type="PROSITE" id="PS51082"/>
    </source>
</evidence>
<dbReference type="PROSITE" id="PS51082">
    <property type="entry name" value="WH2"/>
    <property type="match status" value="1"/>
</dbReference>
<dbReference type="InterPro" id="IPR003124">
    <property type="entry name" value="WH2_dom"/>
</dbReference>
<feature type="coiled-coil region" evidence="1">
    <location>
        <begin position="392"/>
        <end position="447"/>
    </location>
</feature>
<reference evidence="4" key="1">
    <citation type="submission" date="2013-04" db="EMBL/GenBank/DDBJ databases">
        <authorList>
            <person name="Qu J."/>
            <person name="Murali S.C."/>
            <person name="Bandaranaike D."/>
            <person name="Bellair M."/>
            <person name="Blankenburg K."/>
            <person name="Chao H."/>
            <person name="Dinh H."/>
            <person name="Doddapaneni H."/>
            <person name="Downs B."/>
            <person name="Dugan-Rocha S."/>
            <person name="Elkadiri S."/>
            <person name="Gnanaolivu R.D."/>
            <person name="Hernandez B."/>
            <person name="Javaid M."/>
            <person name="Jayaseelan J.C."/>
            <person name="Lee S."/>
            <person name="Li M."/>
            <person name="Ming W."/>
            <person name="Munidasa M."/>
            <person name="Muniz J."/>
            <person name="Nguyen L."/>
            <person name="Ongeri F."/>
            <person name="Osuji N."/>
            <person name="Pu L.-L."/>
            <person name="Puazo M."/>
            <person name="Qu C."/>
            <person name="Quiroz J."/>
            <person name="Raj R."/>
            <person name="Weissenberger G."/>
            <person name="Xin Y."/>
            <person name="Zou X."/>
            <person name="Han Y."/>
            <person name="Richards S."/>
            <person name="Worley K."/>
            <person name="Muzny D."/>
            <person name="Gibbs R."/>
        </authorList>
    </citation>
    <scope>NUCLEOTIDE SEQUENCE</scope>
    <source>
        <strain evidence="4">Sampled in the wild</strain>
    </source>
</reference>
<feature type="coiled-coil region" evidence="1">
    <location>
        <begin position="736"/>
        <end position="770"/>
    </location>
</feature>
<feature type="compositionally biased region" description="Low complexity" evidence="2">
    <location>
        <begin position="60"/>
        <end position="78"/>
    </location>
</feature>
<feature type="compositionally biased region" description="Basic and acidic residues" evidence="2">
    <location>
        <begin position="627"/>
        <end position="646"/>
    </location>
</feature>
<feature type="compositionally biased region" description="Pro residues" evidence="2">
    <location>
        <begin position="232"/>
        <end position="251"/>
    </location>
</feature>
<evidence type="ECO:0000256" key="2">
    <source>
        <dbReference type="SAM" id="MobiDB-lite"/>
    </source>
</evidence>
<evidence type="ECO:0000313" key="5">
    <source>
        <dbReference type="Proteomes" id="UP000792457"/>
    </source>
</evidence>
<feature type="region of interest" description="Disordered" evidence="2">
    <location>
        <begin position="563"/>
        <end position="615"/>
    </location>
</feature>
<comment type="caution">
    <text evidence="4">The sequence shown here is derived from an EMBL/GenBank/DDBJ whole genome shotgun (WGS) entry which is preliminary data.</text>
</comment>
<gene>
    <name evidence="4" type="ORF">J437_LFUL008794</name>
</gene>
<dbReference type="PANTHER" id="PTHR23330:SF9">
    <property type="entry name" value="PROLINE-RICH PROTEIN 11"/>
    <property type="match status" value="1"/>
</dbReference>
<protein>
    <recommendedName>
        <fullName evidence="3">WH2 domain-containing protein</fullName>
    </recommendedName>
</protein>
<feature type="region of interest" description="Disordered" evidence="2">
    <location>
        <begin position="1"/>
        <end position="279"/>
    </location>
</feature>
<feature type="coiled-coil region" evidence="1">
    <location>
        <begin position="477"/>
        <end position="514"/>
    </location>
</feature>
<keyword evidence="5" id="KW-1185">Reference proteome</keyword>
<feature type="compositionally biased region" description="Acidic residues" evidence="2">
    <location>
        <begin position="667"/>
        <end position="703"/>
    </location>
</feature>
<keyword evidence="1" id="KW-0175">Coiled coil</keyword>
<organism evidence="4 5">
    <name type="scientific">Ladona fulva</name>
    <name type="common">Scarce chaser dragonfly</name>
    <name type="synonym">Libellula fulva</name>
    <dbReference type="NCBI Taxonomy" id="123851"/>
    <lineage>
        <taxon>Eukaryota</taxon>
        <taxon>Metazoa</taxon>
        <taxon>Ecdysozoa</taxon>
        <taxon>Arthropoda</taxon>
        <taxon>Hexapoda</taxon>
        <taxon>Insecta</taxon>
        <taxon>Pterygota</taxon>
        <taxon>Palaeoptera</taxon>
        <taxon>Odonata</taxon>
        <taxon>Epiprocta</taxon>
        <taxon>Anisoptera</taxon>
        <taxon>Libelluloidea</taxon>
        <taxon>Libellulidae</taxon>
        <taxon>Ladona</taxon>
    </lineage>
</organism>
<evidence type="ECO:0000313" key="4">
    <source>
        <dbReference type="EMBL" id="KAG8229826.1"/>
    </source>
</evidence>
<feature type="compositionally biased region" description="Low complexity" evidence="2">
    <location>
        <begin position="104"/>
        <end position="116"/>
    </location>
</feature>
<feature type="compositionally biased region" description="Basic and acidic residues" evidence="2">
    <location>
        <begin position="117"/>
        <end position="143"/>
    </location>
</feature>
<feature type="compositionally biased region" description="Basic and acidic residues" evidence="2">
    <location>
        <begin position="654"/>
        <end position="666"/>
    </location>
</feature>
<dbReference type="Proteomes" id="UP000792457">
    <property type="component" value="Unassembled WGS sequence"/>
</dbReference>
<feature type="region of interest" description="Disordered" evidence="2">
    <location>
        <begin position="627"/>
        <end position="721"/>
    </location>
</feature>
<evidence type="ECO:0000256" key="1">
    <source>
        <dbReference type="SAM" id="Coils"/>
    </source>
</evidence>
<name>A0A8K0K8V8_LADFU</name>
<sequence length="772" mass="86553">MPTANAGRSGGGAAGGGPATGQRTVFRPPWVKDGTEASAPPPPTGPPWRRQSRTGPPPSEDASSSSSTSITAAPAKAPDSGEKKVKVIPIARPDDGAGKNNVKSSESSNSTSSGRSRPSENKEKVIPIMRADSKPTEGGEKKAKVIPIARVESRDEPVRTRSSSKPVEADAPQQRGRFSRQERTVDPPPERKVSAPGRVDAPVENGLPGRERPQQRQPPVQRQTSQRSADRAPPPPPPPPPPMAPPPPPMPTGDVQRLPMTPEQQAKLEALRSRPRRRPDWATMMKEVEQGKKLRHVQCNDRSKPLLPQVKAKGQFVYETEQKNIHNQLLNQIQQGVKLKRVQTNDRSKPMLNGLRKFRRQLTIEEQLQKAEEEAEPEPDELDDIDKVRDDLQSTKQMLALELQNKAQAERENRLLQAKIFALEEQLQKERERARVAEEERDKLKEATDCGIPGIGDPLDSLRAQVALAGKTAYEYQQKYQDALTKLDLAKANLEDEQHKNLMLERRLQAAKEGKGNSGPTVATSTAIVQTDPVVVVGSEVIPLTKQPSRKEIARAVAAAAAALPQSQQLHKDGEEEEESEYTEESYSESEEESESEEAKQERRHAREMKMLASKLKSYREKECVVKKERKALKEQHERLTKTLKTEKKKYKVLQKEVDKMAKLMKEEDEEEEEEEEEEESEEESEESSEEESSEEEEEESIPVEDPNAPPEKKTFRFEQMIKKHENSLGALKKGNYVLKTNIDRLKDELEKQKEMYVNLQEDLNSVLAELG</sequence>
<feature type="compositionally biased region" description="Acidic residues" evidence="2">
    <location>
        <begin position="575"/>
        <end position="596"/>
    </location>
</feature>
<feature type="domain" description="WH2" evidence="3">
    <location>
        <begin position="325"/>
        <end position="342"/>
    </location>
</feature>
<dbReference type="EMBL" id="KZ308448">
    <property type="protein sequence ID" value="KAG8229826.1"/>
    <property type="molecule type" value="Genomic_DNA"/>
</dbReference>
<dbReference type="OrthoDB" id="6157464at2759"/>
<dbReference type="GO" id="GO:0003779">
    <property type="term" value="F:actin binding"/>
    <property type="evidence" value="ECO:0007669"/>
    <property type="project" value="InterPro"/>
</dbReference>
<feature type="compositionally biased region" description="Gly residues" evidence="2">
    <location>
        <begin position="8"/>
        <end position="19"/>
    </location>
</feature>
<dbReference type="PANTHER" id="PTHR23330">
    <property type="entry name" value="P300 TRANSCRIPTIONAL COFACTOR JMY-RELATED"/>
    <property type="match status" value="1"/>
</dbReference>
<reference evidence="4" key="2">
    <citation type="submission" date="2017-10" db="EMBL/GenBank/DDBJ databases">
        <title>Ladona fulva Genome sequencing and assembly.</title>
        <authorList>
            <person name="Murali S."/>
            <person name="Richards S."/>
            <person name="Bandaranaike D."/>
            <person name="Bellair M."/>
            <person name="Blankenburg K."/>
            <person name="Chao H."/>
            <person name="Dinh H."/>
            <person name="Doddapaneni H."/>
            <person name="Dugan-Rocha S."/>
            <person name="Elkadiri S."/>
            <person name="Gnanaolivu R."/>
            <person name="Hernandez B."/>
            <person name="Skinner E."/>
            <person name="Javaid M."/>
            <person name="Lee S."/>
            <person name="Li M."/>
            <person name="Ming W."/>
            <person name="Munidasa M."/>
            <person name="Muniz J."/>
            <person name="Nguyen L."/>
            <person name="Hughes D."/>
            <person name="Osuji N."/>
            <person name="Pu L.-L."/>
            <person name="Puazo M."/>
            <person name="Qu C."/>
            <person name="Quiroz J."/>
            <person name="Raj R."/>
            <person name="Weissenberger G."/>
            <person name="Xin Y."/>
            <person name="Zou X."/>
            <person name="Han Y."/>
            <person name="Worley K."/>
            <person name="Muzny D."/>
            <person name="Gibbs R."/>
        </authorList>
    </citation>
    <scope>NUCLEOTIDE SEQUENCE</scope>
    <source>
        <strain evidence="4">Sampled in the wild</strain>
    </source>
</reference>
<feature type="compositionally biased region" description="Low complexity" evidence="2">
    <location>
        <begin position="215"/>
        <end position="227"/>
    </location>
</feature>
<dbReference type="AlphaFoldDB" id="A0A8K0K8V8"/>
<feature type="compositionally biased region" description="Basic and acidic residues" evidence="2">
    <location>
        <begin position="711"/>
        <end position="721"/>
    </location>
</feature>
<dbReference type="SMART" id="SM00246">
    <property type="entry name" value="WH2"/>
    <property type="match status" value="2"/>
</dbReference>
<feature type="compositionally biased region" description="Basic and acidic residues" evidence="2">
    <location>
        <begin position="179"/>
        <end position="193"/>
    </location>
</feature>